<dbReference type="InterPro" id="IPR006564">
    <property type="entry name" value="Znf_PMZ"/>
</dbReference>
<feature type="region of interest" description="Disordered" evidence="7">
    <location>
        <begin position="807"/>
        <end position="832"/>
    </location>
</feature>
<dbReference type="Proteomes" id="UP000195402">
    <property type="component" value="Unassembled WGS sequence"/>
</dbReference>
<dbReference type="EMBL" id="MVGT01003015">
    <property type="protein sequence ID" value="OVA05733.1"/>
    <property type="molecule type" value="Genomic_DNA"/>
</dbReference>
<name>A0A200Q5J0_MACCD</name>
<dbReference type="AlphaFoldDB" id="A0A200Q5J0"/>
<dbReference type="PANTHER" id="PTHR31669">
    <property type="entry name" value="PROTEIN FAR1-RELATED SEQUENCE 10-RELATED"/>
    <property type="match status" value="1"/>
</dbReference>
<reference evidence="9 10" key="1">
    <citation type="journal article" date="2017" name="Mol. Plant">
        <title>The Genome of Medicinal Plant Macleaya cordata Provides New Insights into Benzylisoquinoline Alkaloids Metabolism.</title>
        <authorList>
            <person name="Liu X."/>
            <person name="Liu Y."/>
            <person name="Huang P."/>
            <person name="Ma Y."/>
            <person name="Qing Z."/>
            <person name="Tang Q."/>
            <person name="Cao H."/>
            <person name="Cheng P."/>
            <person name="Zheng Y."/>
            <person name="Yuan Z."/>
            <person name="Zhou Y."/>
            <person name="Liu J."/>
            <person name="Tang Z."/>
            <person name="Zhuo Y."/>
            <person name="Zhang Y."/>
            <person name="Yu L."/>
            <person name="Huang J."/>
            <person name="Yang P."/>
            <person name="Peng Q."/>
            <person name="Zhang J."/>
            <person name="Jiang W."/>
            <person name="Zhang Z."/>
            <person name="Lin K."/>
            <person name="Ro D.K."/>
            <person name="Chen X."/>
            <person name="Xiong X."/>
            <person name="Shang Y."/>
            <person name="Huang S."/>
            <person name="Zeng J."/>
        </authorList>
    </citation>
    <scope>NUCLEOTIDE SEQUENCE [LARGE SCALE GENOMIC DNA]</scope>
    <source>
        <strain evidence="10">cv. BLH2017</strain>
        <tissue evidence="9">Root</tissue>
    </source>
</reference>
<evidence type="ECO:0000259" key="8">
    <source>
        <dbReference type="PROSITE" id="PS50966"/>
    </source>
</evidence>
<dbReference type="GO" id="GO:0005634">
    <property type="term" value="C:nucleus"/>
    <property type="evidence" value="ECO:0007669"/>
    <property type="project" value="UniProtKB-SubCell"/>
</dbReference>
<comment type="function">
    <text evidence="6">Putative transcription activator involved in regulating light control of development.</text>
</comment>
<evidence type="ECO:0000313" key="9">
    <source>
        <dbReference type="EMBL" id="OVA05733.1"/>
    </source>
</evidence>
<dbReference type="InterPro" id="IPR007527">
    <property type="entry name" value="Znf_SWIM"/>
</dbReference>
<dbReference type="InterPro" id="IPR018289">
    <property type="entry name" value="MULE_transposase_dom"/>
</dbReference>
<dbReference type="InterPro" id="IPR004330">
    <property type="entry name" value="FAR1_DNA_bnd_dom"/>
</dbReference>
<evidence type="ECO:0000313" key="10">
    <source>
        <dbReference type="Proteomes" id="UP000195402"/>
    </source>
</evidence>
<dbReference type="PANTHER" id="PTHR31669:SF283">
    <property type="entry name" value="PROTEIN FAR1-RELATED SEQUENCE"/>
    <property type="match status" value="1"/>
</dbReference>
<feature type="domain" description="SWIM-type" evidence="8">
    <location>
        <begin position="653"/>
        <end position="689"/>
    </location>
</feature>
<dbReference type="OMA" id="MANTICF"/>
<proteinExistence type="inferred from homology"/>
<evidence type="ECO:0000256" key="5">
    <source>
        <dbReference type="PROSITE-ProRule" id="PRU00325"/>
    </source>
</evidence>
<evidence type="ECO:0000256" key="6">
    <source>
        <dbReference type="RuleBase" id="RU367018"/>
    </source>
</evidence>
<evidence type="ECO:0000256" key="3">
    <source>
        <dbReference type="ARBA" id="ARBA00022771"/>
    </source>
</evidence>
<keyword evidence="10" id="KW-1185">Reference proteome</keyword>
<gene>
    <name evidence="9" type="ORF">BVC80_1419g4</name>
</gene>
<accession>A0A200Q5J0</accession>
<comment type="caution">
    <text evidence="9">The sequence shown here is derived from an EMBL/GenBank/DDBJ whole genome shotgun (WGS) entry which is preliminary data.</text>
</comment>
<evidence type="ECO:0000256" key="2">
    <source>
        <dbReference type="ARBA" id="ARBA00022723"/>
    </source>
</evidence>
<dbReference type="SMART" id="SM00575">
    <property type="entry name" value="ZnF_PMZ"/>
    <property type="match status" value="1"/>
</dbReference>
<dbReference type="PROSITE" id="PS50966">
    <property type="entry name" value="ZF_SWIM"/>
    <property type="match status" value="1"/>
</dbReference>
<dbReference type="Pfam" id="PF04434">
    <property type="entry name" value="SWIM"/>
    <property type="match status" value="1"/>
</dbReference>
<feature type="compositionally biased region" description="Basic and acidic residues" evidence="7">
    <location>
        <begin position="114"/>
        <end position="123"/>
    </location>
</feature>
<comment type="subcellular location">
    <subcellularLocation>
        <location evidence="6">Nucleus</location>
    </subcellularLocation>
</comment>
<feature type="region of interest" description="Disordered" evidence="7">
    <location>
        <begin position="96"/>
        <end position="147"/>
    </location>
</feature>
<keyword evidence="2 6" id="KW-0479">Metal-binding</keyword>
<evidence type="ECO:0000256" key="7">
    <source>
        <dbReference type="SAM" id="MobiDB-lite"/>
    </source>
</evidence>
<sequence>MVYDPTYPRDMRPYGMICAHSGLSSFVGDVASHPIKSDGGGPFFTRGLALIAGRHERYFDSEMEDESIQNTSNVVDTSSVVDKCDEDEANKHTSLVGDKCEDNKGKKHTSSVADKCDDNEADKCNSSVADKSDDNEANKRSLDESKINEEPKVGMVFSSQEEVHQYYTNYGLREGFRVTRRSQRCDDDGIMRYYTLACSRSRKSQSTAKNSLKSNLTTKTQCPAKIRSVLQCDGNFKLSTVVLEHNHALCPGDTHHLRCNKKDCPKRRLELNDQVGISAIKSSNFVVEVGGHESLTFGEKKYQNYIDQARRLRLGDGDVEAIRKYFVRMQSKNSSFFYVMDLDEECRVRNLFWADARSRATYEAFGDVVTFDTTYLTNKYAMPFASFVGVNHHGQSVLLGCALLSNEDIGTFVWLFESWLACMSGIPPKAIITDQCQAIQKAVDMVFPYAQHRWCLWHIMKKIPEKLKGCSQYEAIKISLQNAVYESFTKDEFEDEWRNMIDKYRLHDNEWLKGLYDERHHWVPIYMKETFWAGMSTTQRNESMNALFDGYVNSKTTLKQFLEQYDDALRSKVEKENQADYQSFNSRYECITYYDIEKQFQGAYTNTKFKEFQEELKGKLYCYSSLVKEEDSICVYEVTEHVKIGASEKDVVFIVYFNEVECEVKCMCHLFEFRGIICRHALSVLTQRKVQNVPSKYVLSRWRKDLKRKYTFVKAIYDDLGVNPSSQRYHEMCKDFYEVATLATDFEEKYNIVKNGIRELKAKVLGDESICGSNQTTQVVLIASPNGANEKIKNSRAINMVQNVKDNNAKKPRRKKGSKQVVVPPAANQSQMINATGTQDSMNLMANTICFSGSSYVVAPPASNQLHMVNEIGTQESANLSCVSGGNYVFFPPTSTWQGGPTQIWRGGHDAGNISSTGNLN</sequence>
<dbReference type="GO" id="GO:0006355">
    <property type="term" value="P:regulation of DNA-templated transcription"/>
    <property type="evidence" value="ECO:0007669"/>
    <property type="project" value="UniProtKB-UniRule"/>
</dbReference>
<dbReference type="GO" id="GO:0008270">
    <property type="term" value="F:zinc ion binding"/>
    <property type="evidence" value="ECO:0007669"/>
    <property type="project" value="UniProtKB-UniRule"/>
</dbReference>
<dbReference type="STRING" id="56857.A0A200Q5J0"/>
<dbReference type="InParanoid" id="A0A200Q5J0"/>
<dbReference type="Pfam" id="PF10551">
    <property type="entry name" value="MULE"/>
    <property type="match status" value="1"/>
</dbReference>
<keyword evidence="4 6" id="KW-0862">Zinc</keyword>
<dbReference type="Pfam" id="PF03101">
    <property type="entry name" value="FAR1"/>
    <property type="match status" value="1"/>
</dbReference>
<protein>
    <recommendedName>
        <fullName evidence="6">Protein FAR1-RELATED SEQUENCE</fullName>
    </recommendedName>
</protein>
<feature type="compositionally biased region" description="Basic and acidic residues" evidence="7">
    <location>
        <begin position="130"/>
        <end position="147"/>
    </location>
</feature>
<evidence type="ECO:0000256" key="4">
    <source>
        <dbReference type="ARBA" id="ARBA00022833"/>
    </source>
</evidence>
<comment type="similarity">
    <text evidence="1 6">Belongs to the FHY3/FAR1 family.</text>
</comment>
<keyword evidence="3 5" id="KW-0863">Zinc-finger</keyword>
<keyword evidence="6" id="KW-0539">Nucleus</keyword>
<dbReference type="InterPro" id="IPR031052">
    <property type="entry name" value="FHY3/FAR1"/>
</dbReference>
<organism evidence="9 10">
    <name type="scientific">Macleaya cordata</name>
    <name type="common">Five-seeded plume-poppy</name>
    <name type="synonym">Bocconia cordata</name>
    <dbReference type="NCBI Taxonomy" id="56857"/>
    <lineage>
        <taxon>Eukaryota</taxon>
        <taxon>Viridiplantae</taxon>
        <taxon>Streptophyta</taxon>
        <taxon>Embryophyta</taxon>
        <taxon>Tracheophyta</taxon>
        <taxon>Spermatophyta</taxon>
        <taxon>Magnoliopsida</taxon>
        <taxon>Ranunculales</taxon>
        <taxon>Papaveraceae</taxon>
        <taxon>Papaveroideae</taxon>
        <taxon>Macleaya</taxon>
    </lineage>
</organism>
<evidence type="ECO:0000256" key="1">
    <source>
        <dbReference type="ARBA" id="ARBA00005889"/>
    </source>
</evidence>
<dbReference type="OrthoDB" id="1845384at2759"/>